<feature type="transmembrane region" description="Helical" evidence="7">
    <location>
        <begin position="66"/>
        <end position="89"/>
    </location>
</feature>
<gene>
    <name evidence="10" type="ORF">GLP15_1805</name>
</gene>
<dbReference type="GO" id="GO:0019706">
    <property type="term" value="F:protein-cysteine S-palmitoyltransferase activity"/>
    <property type="evidence" value="ECO:0007669"/>
    <property type="project" value="UniProtKB-EC"/>
</dbReference>
<dbReference type="STRING" id="658858.E1EW59"/>
<keyword evidence="3 7" id="KW-0812">Transmembrane</keyword>
<feature type="region of interest" description="Disordered" evidence="8">
    <location>
        <begin position="347"/>
        <end position="395"/>
    </location>
</feature>
<name>E1EW59_GIAIA</name>
<dbReference type="EC" id="2.3.1.225" evidence="7"/>
<dbReference type="PROSITE" id="PS50216">
    <property type="entry name" value="DHHC"/>
    <property type="match status" value="1"/>
</dbReference>
<dbReference type="GO" id="GO:0005794">
    <property type="term" value="C:Golgi apparatus"/>
    <property type="evidence" value="ECO:0007669"/>
    <property type="project" value="TreeGrafter"/>
</dbReference>
<dbReference type="GO" id="GO:0006612">
    <property type="term" value="P:protein targeting to membrane"/>
    <property type="evidence" value="ECO:0007669"/>
    <property type="project" value="TreeGrafter"/>
</dbReference>
<evidence type="ECO:0000259" key="9">
    <source>
        <dbReference type="Pfam" id="PF01529"/>
    </source>
</evidence>
<feature type="transmembrane region" description="Helical" evidence="7">
    <location>
        <begin position="211"/>
        <end position="234"/>
    </location>
</feature>
<dbReference type="Pfam" id="PF01529">
    <property type="entry name" value="DHHC"/>
    <property type="match status" value="1"/>
</dbReference>
<dbReference type="OMA" id="PLRTTHC"/>
<comment type="similarity">
    <text evidence="7">Belongs to the DHHC palmitoyltransferase family.</text>
</comment>
<comment type="subcellular location">
    <subcellularLocation>
        <location evidence="1">Membrane</location>
        <topology evidence="1">Multi-pass membrane protein</topology>
    </subcellularLocation>
</comment>
<evidence type="ECO:0000256" key="2">
    <source>
        <dbReference type="ARBA" id="ARBA00022679"/>
    </source>
</evidence>
<feature type="transmembrane region" description="Helical" evidence="7">
    <location>
        <begin position="176"/>
        <end position="204"/>
    </location>
</feature>
<evidence type="ECO:0000256" key="8">
    <source>
        <dbReference type="SAM" id="MobiDB-lite"/>
    </source>
</evidence>
<feature type="compositionally biased region" description="Acidic residues" evidence="8">
    <location>
        <begin position="365"/>
        <end position="384"/>
    </location>
</feature>
<keyword evidence="5 7" id="KW-0472">Membrane</keyword>
<comment type="catalytic activity">
    <reaction evidence="7">
        <text>L-cysteinyl-[protein] + hexadecanoyl-CoA = S-hexadecanoyl-L-cysteinyl-[protein] + CoA</text>
        <dbReference type="Rhea" id="RHEA:36683"/>
        <dbReference type="Rhea" id="RHEA-COMP:10131"/>
        <dbReference type="Rhea" id="RHEA-COMP:11032"/>
        <dbReference type="ChEBI" id="CHEBI:29950"/>
        <dbReference type="ChEBI" id="CHEBI:57287"/>
        <dbReference type="ChEBI" id="CHEBI:57379"/>
        <dbReference type="ChEBI" id="CHEBI:74151"/>
        <dbReference type="EC" id="2.3.1.225"/>
    </reaction>
</comment>
<dbReference type="EMBL" id="ACVC01000026">
    <property type="protein sequence ID" value="EFO65556.1"/>
    <property type="molecule type" value="Genomic_DNA"/>
</dbReference>
<keyword evidence="2 7" id="KW-0808">Transferase</keyword>
<dbReference type="GO" id="GO:0016020">
    <property type="term" value="C:membrane"/>
    <property type="evidence" value="ECO:0007669"/>
    <property type="project" value="UniProtKB-SubCell"/>
</dbReference>
<keyword evidence="6 7" id="KW-0012">Acyltransferase</keyword>
<dbReference type="InterPro" id="IPR039859">
    <property type="entry name" value="PFA4/ZDH16/20/ERF2-like"/>
</dbReference>
<protein>
    <recommendedName>
        <fullName evidence="7">Palmitoyltransferase</fullName>
        <ecNumber evidence="7">2.3.1.225</ecNumber>
    </recommendedName>
</protein>
<keyword evidence="4 7" id="KW-1133">Transmembrane helix</keyword>
<dbReference type="InterPro" id="IPR001594">
    <property type="entry name" value="Palmitoyltrfase_DHHC"/>
</dbReference>
<dbReference type="VEuPathDB" id="GiardiaDB:GLP15_1805"/>
<evidence type="ECO:0000256" key="7">
    <source>
        <dbReference type="RuleBase" id="RU079119"/>
    </source>
</evidence>
<comment type="domain">
    <text evidence="7">The DHHC domain is required for palmitoyltransferase activity.</text>
</comment>
<evidence type="ECO:0000313" key="11">
    <source>
        <dbReference type="Proteomes" id="UP000008974"/>
    </source>
</evidence>
<dbReference type="AlphaFoldDB" id="E1EW59"/>
<proteinExistence type="inferred from homology"/>
<feature type="domain" description="Palmitoyltransferase DHHC" evidence="9">
    <location>
        <begin position="129"/>
        <end position="257"/>
    </location>
</feature>
<evidence type="ECO:0000256" key="1">
    <source>
        <dbReference type="ARBA" id="ARBA00004141"/>
    </source>
</evidence>
<feature type="compositionally biased region" description="Basic and acidic residues" evidence="8">
    <location>
        <begin position="351"/>
        <end position="364"/>
    </location>
</feature>
<sequence length="565" mass="64052">MLIKLSKDIKIRWYGANKVMMNGRVVVGSQLYFLIGTLCLVIVALAIFWVDFYLSHSNPQHLAWHIIAHILLDGSLVASIAMILVTGLADPGIIPSVQFDRELIPVLSPSTKLLDYHRDPIISHNGYTMRLKYCETCLYLRPLRTTHCRTCNCCVYRFDHHCFWLGTDVGFRNHGYFYIMLLVVTIYVSLLVLCSLVLIGFLVYDCITVPFRIGFAISFIGEAVILASGIYMLYSLGNLISYHVEILTSGLLTKEDLASNLIENHPYHHKSFRKNFAACFEGMRTPSILHQIINSYKLAIQNKDEIDALVKAGLTPRIFPDNISAIRTAGQAFEYLISMSKSQIVNPPSDIKQEFTQRESHEKEELEEEPEEEEEEEDEAEENANDNTNEKKDSRFIRDATMVNVQRVEEIKRRSIRNIVGSVDTLSNPNTSNMRKASTDKRLSTRGSTVIYEQSDDEVPTHRKAIDFENLQTSNRASERMSTKLPVLLSVRGSLNKSSHSANNRSSVRGSVVMSQQLMDRINRLQSKQGKDPCEMNEVVHQSSISGMLPPLPPPEASYKPLEKE</sequence>
<accession>E1EW59</accession>
<comment type="caution">
    <text evidence="10">The sequence shown here is derived from an EMBL/GenBank/DDBJ whole genome shotgun (WGS) entry which is preliminary data.</text>
</comment>
<dbReference type="PANTHER" id="PTHR22883">
    <property type="entry name" value="ZINC FINGER DHHC DOMAIN CONTAINING PROTEIN"/>
    <property type="match status" value="1"/>
</dbReference>
<evidence type="ECO:0000256" key="5">
    <source>
        <dbReference type="ARBA" id="ARBA00023136"/>
    </source>
</evidence>
<evidence type="ECO:0000313" key="10">
    <source>
        <dbReference type="EMBL" id="EFO65556.1"/>
    </source>
</evidence>
<feature type="region of interest" description="Disordered" evidence="8">
    <location>
        <begin position="526"/>
        <end position="565"/>
    </location>
</feature>
<evidence type="ECO:0000256" key="4">
    <source>
        <dbReference type="ARBA" id="ARBA00022989"/>
    </source>
</evidence>
<evidence type="ECO:0000256" key="6">
    <source>
        <dbReference type="ARBA" id="ARBA00023315"/>
    </source>
</evidence>
<dbReference type="GO" id="GO:0005783">
    <property type="term" value="C:endoplasmic reticulum"/>
    <property type="evidence" value="ECO:0007669"/>
    <property type="project" value="TreeGrafter"/>
</dbReference>
<organism evidence="10 11">
    <name type="scientific">Giardia intestinalis (strain P15)</name>
    <name type="common">Giardia lamblia</name>
    <dbReference type="NCBI Taxonomy" id="658858"/>
    <lineage>
        <taxon>Eukaryota</taxon>
        <taxon>Metamonada</taxon>
        <taxon>Diplomonadida</taxon>
        <taxon>Hexamitidae</taxon>
        <taxon>Giardiinae</taxon>
        <taxon>Giardia</taxon>
    </lineage>
</organism>
<feature type="transmembrane region" description="Helical" evidence="7">
    <location>
        <begin position="31"/>
        <end position="54"/>
    </location>
</feature>
<dbReference type="OrthoDB" id="10254023at2759"/>
<dbReference type="Proteomes" id="UP000008974">
    <property type="component" value="Unassembled WGS sequence"/>
</dbReference>
<dbReference type="PANTHER" id="PTHR22883:SF127">
    <property type="entry name" value="ZDHHC-TYPE PALMITOYLTRANSFERASE 3-RELATED"/>
    <property type="match status" value="1"/>
</dbReference>
<reference evidence="10 11" key="1">
    <citation type="journal article" date="2010" name="BMC Genomics">
        <title>Genome analysis and comparative genomics of a Giardia intestinalis assemblage E isolate.</title>
        <authorList>
            <person name="Jerlstrom-Hultqvist J."/>
            <person name="Franzen O."/>
            <person name="Ankarklev J."/>
            <person name="Xu F."/>
            <person name="Nohynkova E."/>
            <person name="Andersson J.O."/>
            <person name="Svard S.G."/>
            <person name="Andersson B."/>
        </authorList>
    </citation>
    <scope>NUCLEOTIDE SEQUENCE [LARGE SCALE GENOMIC DNA]</scope>
    <source>
        <strain evidence="10 11">P15</strain>
    </source>
</reference>
<evidence type="ECO:0000256" key="3">
    <source>
        <dbReference type="ARBA" id="ARBA00022692"/>
    </source>
</evidence>